<dbReference type="Proteomes" id="UP001242010">
    <property type="component" value="Chromosome"/>
</dbReference>
<feature type="region of interest" description="Disordered" evidence="1">
    <location>
        <begin position="87"/>
        <end position="118"/>
    </location>
</feature>
<evidence type="ECO:0000256" key="1">
    <source>
        <dbReference type="SAM" id="MobiDB-lite"/>
    </source>
</evidence>
<accession>A0ABN6V0X3</accession>
<evidence type="ECO:0000313" key="4">
    <source>
        <dbReference type="Proteomes" id="UP001242010"/>
    </source>
</evidence>
<dbReference type="EMBL" id="AP027079">
    <property type="protein sequence ID" value="BDU70228.1"/>
    <property type="molecule type" value="Genomic_DNA"/>
</dbReference>
<organism evidence="3 4">
    <name type="scientific">Geothrix oryzae</name>
    <dbReference type="NCBI Taxonomy" id="2927975"/>
    <lineage>
        <taxon>Bacteria</taxon>
        <taxon>Pseudomonadati</taxon>
        <taxon>Acidobacteriota</taxon>
        <taxon>Holophagae</taxon>
        <taxon>Holophagales</taxon>
        <taxon>Holophagaceae</taxon>
        <taxon>Geothrix</taxon>
    </lineage>
</organism>
<keyword evidence="2" id="KW-1133">Transmembrane helix</keyword>
<proteinExistence type="predicted"/>
<dbReference type="RefSeq" id="WP_286353946.1">
    <property type="nucleotide sequence ID" value="NZ_AP027079.1"/>
</dbReference>
<evidence type="ECO:0000313" key="3">
    <source>
        <dbReference type="EMBL" id="BDU70228.1"/>
    </source>
</evidence>
<keyword evidence="2" id="KW-0812">Transmembrane</keyword>
<keyword evidence="4" id="KW-1185">Reference proteome</keyword>
<keyword evidence="2" id="KW-0472">Membrane</keyword>
<reference evidence="4" key="1">
    <citation type="journal article" date="2023" name="Int. J. Syst. Evol. Microbiol.">
        <title>Mesoterricola silvestris gen. nov., sp. nov., Mesoterricola sediminis sp. nov., Geothrix oryzae sp. nov., Geothrix edaphica sp. nov., Geothrix rubra sp. nov., and Geothrix limicola sp. nov., six novel members of Acidobacteriota isolated from soils.</title>
        <authorList>
            <person name="Itoh H."/>
            <person name="Sugisawa Y."/>
            <person name="Mise K."/>
            <person name="Xu Z."/>
            <person name="Kuniyasu M."/>
            <person name="Ushijima N."/>
            <person name="Kawano K."/>
            <person name="Kobayashi E."/>
            <person name="Shiratori Y."/>
            <person name="Masuda Y."/>
            <person name="Senoo K."/>
        </authorList>
    </citation>
    <scope>NUCLEOTIDE SEQUENCE [LARGE SCALE GENOMIC DNA]</scope>
    <source>
        <strain evidence="4">Red222</strain>
    </source>
</reference>
<sequence>MLRPLSKTRIRAAWAIALAVDAIQVPMDASGPLGWFLGAGLDLITMVVMWVMVGFHWAFLPSFVTEAVPYLNLAPLWTLAVALATRGRGEGGPESESGPGSGPGASGDSKPPIKILNP</sequence>
<evidence type="ECO:0000256" key="2">
    <source>
        <dbReference type="SAM" id="Phobius"/>
    </source>
</evidence>
<protein>
    <submittedName>
        <fullName evidence="3">Uncharacterized protein</fullName>
    </submittedName>
</protein>
<feature type="transmembrane region" description="Helical" evidence="2">
    <location>
        <begin position="32"/>
        <end position="53"/>
    </location>
</feature>
<gene>
    <name evidence="3" type="ORF">GETHOR_23290</name>
</gene>
<name>A0ABN6V0X3_9BACT</name>